<dbReference type="Proteomes" id="UP000070248">
    <property type="component" value="Unassembled WGS sequence"/>
</dbReference>
<gene>
    <name evidence="1" type="ORF">AKJ59_00860</name>
</gene>
<evidence type="ECO:0000313" key="1">
    <source>
        <dbReference type="EMBL" id="KXB08465.1"/>
    </source>
</evidence>
<organism evidence="1 2">
    <name type="scientific">candidate division MSBL1 archaeon SCGC-AAA385M02</name>
    <dbReference type="NCBI Taxonomy" id="1698287"/>
    <lineage>
        <taxon>Archaea</taxon>
        <taxon>Methanobacteriati</taxon>
        <taxon>Methanobacteriota</taxon>
        <taxon>candidate division MSBL1</taxon>
    </lineage>
</organism>
<dbReference type="AlphaFoldDB" id="A0A133VPU2"/>
<protein>
    <submittedName>
        <fullName evidence="1">Uncharacterized protein</fullName>
    </submittedName>
</protein>
<sequence length="126" mass="15146">MGVERVDFYRDEEYRQNPIQPLQQERQDHNICKKCGNNIYKDKGNICINCKDDLFRKYRRKQIAELRPYVKGEYLSPEISISKVDKEDGSPKEGDMIARNPKKHKDKWLVAKEYFEDNFEIIEEKE</sequence>
<comment type="caution">
    <text evidence="1">The sequence shown here is derived from an EMBL/GenBank/DDBJ whole genome shotgun (WGS) entry which is preliminary data.</text>
</comment>
<keyword evidence="2" id="KW-1185">Reference proteome</keyword>
<name>A0A133VPU2_9EURY</name>
<reference evidence="1 2" key="1">
    <citation type="journal article" date="2016" name="Sci. Rep.">
        <title>Metabolic traits of an uncultured archaeal lineage -MSBL1- from brine pools of the Red Sea.</title>
        <authorList>
            <person name="Mwirichia R."/>
            <person name="Alam I."/>
            <person name="Rashid M."/>
            <person name="Vinu M."/>
            <person name="Ba-Alawi W."/>
            <person name="Anthony Kamau A."/>
            <person name="Kamanda Ngugi D."/>
            <person name="Goker M."/>
            <person name="Klenk H.P."/>
            <person name="Bajic V."/>
            <person name="Stingl U."/>
        </authorList>
    </citation>
    <scope>NUCLEOTIDE SEQUENCE [LARGE SCALE GENOMIC DNA]</scope>
    <source>
        <strain evidence="1">SCGC-AAA385M02</strain>
    </source>
</reference>
<accession>A0A133VPU2</accession>
<dbReference type="EMBL" id="LHYL01000016">
    <property type="protein sequence ID" value="KXB08465.1"/>
    <property type="molecule type" value="Genomic_DNA"/>
</dbReference>
<evidence type="ECO:0000313" key="2">
    <source>
        <dbReference type="Proteomes" id="UP000070248"/>
    </source>
</evidence>
<proteinExistence type="predicted"/>